<dbReference type="PANTHER" id="PTHR11360:SF284">
    <property type="entry name" value="EG:103B4.3 PROTEIN-RELATED"/>
    <property type="match status" value="1"/>
</dbReference>
<feature type="transmembrane region" description="Helical" evidence="6">
    <location>
        <begin position="341"/>
        <end position="365"/>
    </location>
</feature>
<feature type="transmembrane region" description="Helical" evidence="6">
    <location>
        <begin position="184"/>
        <end position="206"/>
    </location>
</feature>
<dbReference type="InterPro" id="IPR020846">
    <property type="entry name" value="MFS_dom"/>
</dbReference>
<evidence type="ECO:0000256" key="6">
    <source>
        <dbReference type="SAM" id="Phobius"/>
    </source>
</evidence>
<reference evidence="8 9" key="1">
    <citation type="journal article" date="2016" name="Front. Microbiol.">
        <title>Comparative Genomics Analysis of Streptomyces Species Reveals Their Adaptation to the Marine Environment and Their Diversity at the Genomic Level.</title>
        <authorList>
            <person name="Tian X."/>
            <person name="Zhang Z."/>
            <person name="Yang T."/>
            <person name="Chen M."/>
            <person name="Li J."/>
            <person name="Chen F."/>
            <person name="Yang J."/>
            <person name="Li W."/>
            <person name="Zhang B."/>
            <person name="Zhang Z."/>
            <person name="Wu J."/>
            <person name="Zhang C."/>
            <person name="Long L."/>
            <person name="Xiao J."/>
        </authorList>
    </citation>
    <scope>NUCLEOTIDE SEQUENCE [LARGE SCALE GENOMIC DNA]</scope>
    <source>
        <strain evidence="8 9">SCSIO 10390</strain>
    </source>
</reference>
<evidence type="ECO:0000313" key="8">
    <source>
        <dbReference type="EMBL" id="OEU88202.1"/>
    </source>
</evidence>
<feature type="transmembrane region" description="Helical" evidence="6">
    <location>
        <begin position="155"/>
        <end position="178"/>
    </location>
</feature>
<name>A0A1E7JKQ1_9ACTN</name>
<dbReference type="Pfam" id="PF07690">
    <property type="entry name" value="MFS_1"/>
    <property type="match status" value="1"/>
</dbReference>
<evidence type="ECO:0000256" key="3">
    <source>
        <dbReference type="ARBA" id="ARBA00022989"/>
    </source>
</evidence>
<dbReference type="GO" id="GO:0022857">
    <property type="term" value="F:transmembrane transporter activity"/>
    <property type="evidence" value="ECO:0007669"/>
    <property type="project" value="InterPro"/>
</dbReference>
<keyword evidence="9" id="KW-1185">Reference proteome</keyword>
<feature type="transmembrane region" description="Helical" evidence="6">
    <location>
        <begin position="28"/>
        <end position="47"/>
    </location>
</feature>
<feature type="transmembrane region" description="Helical" evidence="6">
    <location>
        <begin position="97"/>
        <end position="116"/>
    </location>
</feature>
<evidence type="ECO:0000256" key="5">
    <source>
        <dbReference type="SAM" id="MobiDB-lite"/>
    </source>
</evidence>
<dbReference type="Proteomes" id="UP000176087">
    <property type="component" value="Unassembled WGS sequence"/>
</dbReference>
<dbReference type="InterPro" id="IPR036259">
    <property type="entry name" value="MFS_trans_sf"/>
</dbReference>
<dbReference type="Gene3D" id="1.20.1250.20">
    <property type="entry name" value="MFS general substrate transporter like domains"/>
    <property type="match status" value="2"/>
</dbReference>
<evidence type="ECO:0000256" key="4">
    <source>
        <dbReference type="ARBA" id="ARBA00023136"/>
    </source>
</evidence>
<sequence length="439" mass="46402">MVKTSKAVPDAPGRHEDTATRRPGVHQAWWVLAVALLVITASNASLAMPGVLTEPLHEEFDWSRGTIGFAASVNLLFFGLTAPFSAALMDRFGIRRVVVGALGLIGAGAALTTVMTQPWQLALYWGLLIGLGSGSMATTFAATVANRWFVRRRGLVTGLLGGAAHLGQLIFLPGLAWIVEHFAWRPGVVTLALAALVMVPLVCLMLRDHPADLGLKPYGAAEFTPKPAPVPGAARRAVRVLIDAARTRPFWLLVGTFMICGATTNGIQFVHFTPAAHDHGMPLTVASSLLAAIGIFSFAGTIASGWLTDRLDPRWLLAGYYSLRGLTLVLLPLVMTPDVGLPILAFVVVYGLIDVATVPPTIALCRERYGLKDSPIVFGWVTASHQLGAGLMAVGGGMARDTFGSYTPVWMAAGGICATAALMVTLVRHPAPAGPPRSP</sequence>
<feature type="region of interest" description="Disordered" evidence="5">
    <location>
        <begin position="1"/>
        <end position="20"/>
    </location>
</feature>
<proteinExistence type="predicted"/>
<dbReference type="PROSITE" id="PS50850">
    <property type="entry name" value="MFS"/>
    <property type="match status" value="1"/>
</dbReference>
<dbReference type="GO" id="GO:0005886">
    <property type="term" value="C:plasma membrane"/>
    <property type="evidence" value="ECO:0007669"/>
    <property type="project" value="UniProtKB-SubCell"/>
</dbReference>
<protein>
    <submittedName>
        <fullName evidence="8">MFS transporter</fullName>
    </submittedName>
</protein>
<feature type="transmembrane region" description="Helical" evidence="6">
    <location>
        <begin position="122"/>
        <end position="143"/>
    </location>
</feature>
<evidence type="ECO:0000256" key="2">
    <source>
        <dbReference type="ARBA" id="ARBA00022692"/>
    </source>
</evidence>
<dbReference type="InterPro" id="IPR050327">
    <property type="entry name" value="Proton-linked_MCT"/>
</dbReference>
<evidence type="ECO:0000256" key="1">
    <source>
        <dbReference type="ARBA" id="ARBA00004651"/>
    </source>
</evidence>
<feature type="transmembrane region" description="Helical" evidence="6">
    <location>
        <begin position="315"/>
        <end position="335"/>
    </location>
</feature>
<dbReference type="SUPFAM" id="SSF103473">
    <property type="entry name" value="MFS general substrate transporter"/>
    <property type="match status" value="1"/>
</dbReference>
<comment type="subcellular location">
    <subcellularLocation>
        <location evidence="1">Cell membrane</location>
        <topology evidence="1">Multi-pass membrane protein</topology>
    </subcellularLocation>
</comment>
<gene>
    <name evidence="8" type="ORF">AN215_18765</name>
</gene>
<comment type="caution">
    <text evidence="8">The sequence shown here is derived from an EMBL/GenBank/DDBJ whole genome shotgun (WGS) entry which is preliminary data.</text>
</comment>
<dbReference type="CDD" id="cd17355">
    <property type="entry name" value="MFS_YcxA_like"/>
    <property type="match status" value="1"/>
</dbReference>
<feature type="transmembrane region" description="Helical" evidence="6">
    <location>
        <begin position="377"/>
        <end position="397"/>
    </location>
</feature>
<dbReference type="OrthoDB" id="146345at2"/>
<feature type="transmembrane region" description="Helical" evidence="6">
    <location>
        <begin position="67"/>
        <end position="88"/>
    </location>
</feature>
<dbReference type="RefSeq" id="WP_070011865.1">
    <property type="nucleotide sequence ID" value="NZ_LJGS01000041.1"/>
</dbReference>
<dbReference type="PANTHER" id="PTHR11360">
    <property type="entry name" value="MONOCARBOXYLATE TRANSPORTER"/>
    <property type="match status" value="1"/>
</dbReference>
<keyword evidence="3 6" id="KW-1133">Transmembrane helix</keyword>
<keyword evidence="2 6" id="KW-0812">Transmembrane</keyword>
<accession>A0A1E7JKQ1</accession>
<dbReference type="AlphaFoldDB" id="A0A1E7JKQ1"/>
<dbReference type="InterPro" id="IPR011701">
    <property type="entry name" value="MFS"/>
</dbReference>
<feature type="transmembrane region" description="Helical" evidence="6">
    <location>
        <begin position="409"/>
        <end position="427"/>
    </location>
</feature>
<feature type="domain" description="Major facilitator superfamily (MFS) profile" evidence="7">
    <location>
        <begin position="28"/>
        <end position="432"/>
    </location>
</feature>
<feature type="transmembrane region" description="Helical" evidence="6">
    <location>
        <begin position="250"/>
        <end position="271"/>
    </location>
</feature>
<dbReference type="STRING" id="933944.AN215_18765"/>
<evidence type="ECO:0000313" key="9">
    <source>
        <dbReference type="Proteomes" id="UP000176087"/>
    </source>
</evidence>
<dbReference type="EMBL" id="LJGT01000040">
    <property type="protein sequence ID" value="OEU88202.1"/>
    <property type="molecule type" value="Genomic_DNA"/>
</dbReference>
<evidence type="ECO:0000259" key="7">
    <source>
        <dbReference type="PROSITE" id="PS50850"/>
    </source>
</evidence>
<feature type="transmembrane region" description="Helical" evidence="6">
    <location>
        <begin position="283"/>
        <end position="303"/>
    </location>
</feature>
<dbReference type="PATRIC" id="fig|933944.5.peg.3084"/>
<organism evidence="8 9">
    <name type="scientific">Streptomyces abyssalis</name>
    <dbReference type="NCBI Taxonomy" id="933944"/>
    <lineage>
        <taxon>Bacteria</taxon>
        <taxon>Bacillati</taxon>
        <taxon>Actinomycetota</taxon>
        <taxon>Actinomycetes</taxon>
        <taxon>Kitasatosporales</taxon>
        <taxon>Streptomycetaceae</taxon>
        <taxon>Streptomyces</taxon>
    </lineage>
</organism>
<keyword evidence="4 6" id="KW-0472">Membrane</keyword>